<dbReference type="KEGG" id="saca:FFV09_13035"/>
<keyword evidence="2" id="KW-1185">Reference proteome</keyword>
<dbReference type="Proteomes" id="UP000316968">
    <property type="component" value="Chromosome"/>
</dbReference>
<proteinExistence type="predicted"/>
<sequence>MKANLFVPKVKLLPLRIPSGWEVSYNSLTEMDPSQQKTDDENVWFNFTEDLLQVKHTKFGILLDVGWYPERDPDGYYGLELIKNYDWSNPLVSVDTKDIQDLAERIESLLWQSGTGYYN</sequence>
<dbReference type="AlphaFoldDB" id="A0A4Y6UYS9"/>
<evidence type="ECO:0000313" key="1">
    <source>
        <dbReference type="EMBL" id="QDH21688.1"/>
    </source>
</evidence>
<dbReference type="EMBL" id="CP041217">
    <property type="protein sequence ID" value="QDH21688.1"/>
    <property type="molecule type" value="Genomic_DNA"/>
</dbReference>
<dbReference type="OrthoDB" id="3532550at2"/>
<gene>
    <name evidence="1" type="ORF">FFV09_13035</name>
</gene>
<organism evidence="1 2">
    <name type="scientific">Saccharibacillus brassicae</name>
    <dbReference type="NCBI Taxonomy" id="2583377"/>
    <lineage>
        <taxon>Bacteria</taxon>
        <taxon>Bacillati</taxon>
        <taxon>Bacillota</taxon>
        <taxon>Bacilli</taxon>
        <taxon>Bacillales</taxon>
        <taxon>Paenibacillaceae</taxon>
        <taxon>Saccharibacillus</taxon>
    </lineage>
</organism>
<name>A0A4Y6UYS9_SACBS</name>
<accession>A0A4Y6UYS9</accession>
<evidence type="ECO:0000313" key="2">
    <source>
        <dbReference type="Proteomes" id="UP000316968"/>
    </source>
</evidence>
<dbReference type="RefSeq" id="WP_141448233.1">
    <property type="nucleotide sequence ID" value="NZ_CP041217.1"/>
</dbReference>
<reference evidence="1 2" key="1">
    <citation type="submission" date="2019-06" db="EMBL/GenBank/DDBJ databases">
        <title>Saccharibacillus brassicae sp. nov., an endophytic bacterium isolated from Chinese cabbage seeds (Brassica pekinensis).</title>
        <authorList>
            <person name="Jiang L."/>
            <person name="Lee J."/>
            <person name="Kim S.W."/>
        </authorList>
    </citation>
    <scope>NUCLEOTIDE SEQUENCE [LARGE SCALE GENOMIC DNA]</scope>
    <source>
        <strain evidence="2">KCTC 43072 / ATSA2</strain>
    </source>
</reference>
<protein>
    <submittedName>
        <fullName evidence="1">Uncharacterized protein</fullName>
    </submittedName>
</protein>